<keyword evidence="1" id="KW-0285">Flavoprotein</keyword>
<dbReference type="EC" id="1.-.-.-" evidence="4"/>
<evidence type="ECO:0000313" key="5">
    <source>
        <dbReference type="Proteomes" id="UP000277294"/>
    </source>
</evidence>
<accession>A0A3P4AYR5</accession>
<dbReference type="InterPro" id="IPR016169">
    <property type="entry name" value="FAD-bd_PCMH_sub2"/>
</dbReference>
<dbReference type="Gene3D" id="3.30.465.10">
    <property type="match status" value="1"/>
</dbReference>
<dbReference type="GO" id="GO:0071949">
    <property type="term" value="F:FAD binding"/>
    <property type="evidence" value="ECO:0007669"/>
    <property type="project" value="InterPro"/>
</dbReference>
<dbReference type="InterPro" id="IPR016164">
    <property type="entry name" value="FAD-linked_Oxase-like_C"/>
</dbReference>
<keyword evidence="2" id="KW-0274">FAD</keyword>
<dbReference type="GO" id="GO:0016491">
    <property type="term" value="F:oxidoreductase activity"/>
    <property type="evidence" value="ECO:0007669"/>
    <property type="project" value="UniProtKB-KW"/>
</dbReference>
<dbReference type="RefSeq" id="WP_124077826.1">
    <property type="nucleotide sequence ID" value="NZ_UWPJ01000006.1"/>
</dbReference>
<dbReference type="SUPFAM" id="SSF55103">
    <property type="entry name" value="FAD-linked oxidases, C-terminal domain"/>
    <property type="match status" value="1"/>
</dbReference>
<dbReference type="NCBIfam" id="NF008439">
    <property type="entry name" value="PRK11282.1"/>
    <property type="match status" value="1"/>
</dbReference>
<evidence type="ECO:0000259" key="3">
    <source>
        <dbReference type="PROSITE" id="PS51387"/>
    </source>
</evidence>
<dbReference type="EMBL" id="UWPJ01000006">
    <property type="protein sequence ID" value="VCU68590.1"/>
    <property type="molecule type" value="Genomic_DNA"/>
</dbReference>
<sequence length="361" mass="38139">MDVLLSDLRARVLLAHAGGKPLAIRGGGSKAFYGMPADHGATLDMAPYAGLVDYQPSELVLTARAGTKLAHIEALLAAQNQMLAFEPPHFGGNATLGGCVASGLAGPRRASAGSVGDFVLGVGMLDAQGRVLHFGGQVMKNVAGYDVSRLMAGSLGTLGVLLEVSLKVLPRPAAEATLCFEMDEPAALRQMNVWGGQALPVSATAWEAVERSGRLVVRLSGASAAVAAARRRLGGEMLDDEHAAAWWRALRDHAHPFLAERPLWRLSVPSTTPPLGLGATLIEWGGAQRWLNGPRAAQAVRQAARQAGGHATLFRASSPEEARASGVFQPLPAPLAAIHRRLKNEFDPERLFNPGRMYPDL</sequence>
<dbReference type="InterPro" id="IPR006094">
    <property type="entry name" value="Oxid_FAD_bind_N"/>
</dbReference>
<name>A0A3P4AYR5_9BURK</name>
<dbReference type="InterPro" id="IPR036318">
    <property type="entry name" value="FAD-bd_PCMH-like_sf"/>
</dbReference>
<proteinExistence type="predicted"/>
<dbReference type="SUPFAM" id="SSF56176">
    <property type="entry name" value="FAD-binding/transporter-associated domain-like"/>
    <property type="match status" value="1"/>
</dbReference>
<keyword evidence="5" id="KW-1185">Reference proteome</keyword>
<dbReference type="PANTHER" id="PTHR11748:SF103">
    <property type="entry name" value="GLYCOLATE OXIDASE SUBUNIT GLCE"/>
    <property type="match status" value="1"/>
</dbReference>
<dbReference type="PROSITE" id="PS51387">
    <property type="entry name" value="FAD_PCMH"/>
    <property type="match status" value="1"/>
</dbReference>
<feature type="domain" description="FAD-binding PCMH-type" evidence="3">
    <location>
        <begin position="1"/>
        <end position="171"/>
    </location>
</feature>
<evidence type="ECO:0000256" key="2">
    <source>
        <dbReference type="ARBA" id="ARBA00022827"/>
    </source>
</evidence>
<dbReference type="InterPro" id="IPR016166">
    <property type="entry name" value="FAD-bd_PCMH"/>
</dbReference>
<dbReference type="OrthoDB" id="9811557at2"/>
<dbReference type="AlphaFoldDB" id="A0A3P4AYR5"/>
<dbReference type="Pfam" id="PF01565">
    <property type="entry name" value="FAD_binding_4"/>
    <property type="match status" value="1"/>
</dbReference>
<evidence type="ECO:0000313" key="4">
    <source>
        <dbReference type="EMBL" id="VCU68590.1"/>
    </source>
</evidence>
<evidence type="ECO:0000256" key="1">
    <source>
        <dbReference type="ARBA" id="ARBA00022630"/>
    </source>
</evidence>
<keyword evidence="4" id="KW-0560">Oxidoreductase</keyword>
<gene>
    <name evidence="4" type="ORF">PIGHUM_00647</name>
</gene>
<dbReference type="PANTHER" id="PTHR11748">
    <property type="entry name" value="D-LACTATE DEHYDROGENASE"/>
    <property type="match status" value="1"/>
</dbReference>
<dbReference type="Proteomes" id="UP000277294">
    <property type="component" value="Unassembled WGS sequence"/>
</dbReference>
<reference evidence="4 5" key="1">
    <citation type="submission" date="2018-10" db="EMBL/GenBank/DDBJ databases">
        <authorList>
            <person name="Criscuolo A."/>
        </authorList>
    </citation>
    <scope>NUCLEOTIDE SEQUENCE [LARGE SCALE GENOMIC DNA]</scope>
    <source>
        <strain evidence="4">DnA1</strain>
    </source>
</reference>
<protein>
    <submittedName>
        <fullName evidence="4">Putative FAD-linked oxidoreductase</fullName>
        <ecNumber evidence="4">1.-.-.-</ecNumber>
    </submittedName>
</protein>
<organism evidence="4 5">
    <name type="scientific">Pigmentiphaga humi</name>
    <dbReference type="NCBI Taxonomy" id="2478468"/>
    <lineage>
        <taxon>Bacteria</taxon>
        <taxon>Pseudomonadati</taxon>
        <taxon>Pseudomonadota</taxon>
        <taxon>Betaproteobacteria</taxon>
        <taxon>Burkholderiales</taxon>
        <taxon>Alcaligenaceae</taxon>
        <taxon>Pigmentiphaga</taxon>
    </lineage>
</organism>